<feature type="transmembrane region" description="Helical" evidence="9">
    <location>
        <begin position="131"/>
        <end position="152"/>
    </location>
</feature>
<dbReference type="AlphaFoldDB" id="A0A366IEA0"/>
<proteinExistence type="predicted"/>
<evidence type="ECO:0000256" key="6">
    <source>
        <dbReference type="ARBA" id="ARBA00022989"/>
    </source>
</evidence>
<dbReference type="PANTHER" id="PTHR47019">
    <property type="entry name" value="LIPID II FLIPPASE MURJ"/>
    <property type="match status" value="1"/>
</dbReference>
<sequence length="591" mass="61529">MSRLVRVFASAALLVSLITLLTRLVGFLRWLVFSPTVGATTVGNAYQTANQVPNILFEVVAGGALAGAVVPLLAIPLSRADTETASRIASALLTWAISVTLPLSVVLAVFARPIAGTLLGAGDPGLEQTAIFLLMFSPQLVLYGIGAVLTGVLQAHRKFLWPAFAPLLSSLVVIGCYIAYAVVGGSDDTWRTHIGWLGWGTTIGVAALALPLALPMRSTGLRIRPTWSFPPGVAHRALRLAGAGMAALFAQQAAVLTTLKLSNASGGTGTFVLFSYINAVYLLPYAVLAVPVATVMFPSLSSWVGRTRDVESTPADRAAAEVRLRQLTSTTTAIIISIGALGAVILFSAALPLQWFFTAIDAAGAHGNAPFGSMSQAIMVMALAVPGWSLVAWGTRVFYAMERSRHSAVATTTGWILVIVGMVLAILLTDANGESGLTLVAICIGYALGMSVAGGLLVFSLRRILGPTGLARVGRRGLISLFAAVVAGVAGVLISRWMVGETGTTAAASVINGVVSALIGCAVFAFINLLDRRYITEVRGLLAGRRGDGAQNGPPGTSNPTEAHPAEASNPSTFENPSAKHKQPRQNEDEA</sequence>
<dbReference type="Pfam" id="PF03023">
    <property type="entry name" value="MurJ"/>
    <property type="match status" value="1"/>
</dbReference>
<keyword evidence="5" id="KW-0573">Peptidoglycan synthesis</keyword>
<evidence type="ECO:0000313" key="11">
    <source>
        <dbReference type="Proteomes" id="UP000253509"/>
    </source>
</evidence>
<evidence type="ECO:0000256" key="1">
    <source>
        <dbReference type="ARBA" id="ARBA00004651"/>
    </source>
</evidence>
<feature type="transmembrane region" description="Helical" evidence="9">
    <location>
        <begin position="55"/>
        <end position="77"/>
    </location>
</feature>
<dbReference type="PRINTS" id="PR01806">
    <property type="entry name" value="VIRFACTRMVIN"/>
</dbReference>
<dbReference type="GO" id="GO:0015648">
    <property type="term" value="F:lipid-linked peptidoglycan transporter activity"/>
    <property type="evidence" value="ECO:0007669"/>
    <property type="project" value="TreeGrafter"/>
</dbReference>
<comment type="subcellular location">
    <subcellularLocation>
        <location evidence="1">Cell membrane</location>
        <topology evidence="1">Multi-pass membrane protein</topology>
    </subcellularLocation>
</comment>
<feature type="transmembrane region" description="Helical" evidence="9">
    <location>
        <begin position="377"/>
        <end position="395"/>
    </location>
</feature>
<keyword evidence="11" id="KW-1185">Reference proteome</keyword>
<accession>A0A366IEA0</accession>
<name>A0A366IEA0_9MICO</name>
<evidence type="ECO:0000256" key="7">
    <source>
        <dbReference type="ARBA" id="ARBA00023136"/>
    </source>
</evidence>
<keyword evidence="6 9" id="KW-1133">Transmembrane helix</keyword>
<protein>
    <submittedName>
        <fullName evidence="10">Putative peptidoglycan lipid II flippase</fullName>
    </submittedName>
</protein>
<feature type="transmembrane region" description="Helical" evidence="9">
    <location>
        <begin position="407"/>
        <end position="427"/>
    </location>
</feature>
<dbReference type="EMBL" id="QNSB01000016">
    <property type="protein sequence ID" value="RBP68672.1"/>
    <property type="molecule type" value="Genomic_DNA"/>
</dbReference>
<dbReference type="InterPro" id="IPR004268">
    <property type="entry name" value="MurJ"/>
</dbReference>
<gene>
    <name evidence="10" type="ORF">DFO65_11642</name>
</gene>
<feature type="transmembrane region" description="Helical" evidence="9">
    <location>
        <begin position="237"/>
        <end position="259"/>
    </location>
</feature>
<feature type="transmembrane region" description="Helical" evidence="9">
    <location>
        <begin position="479"/>
        <end position="499"/>
    </location>
</feature>
<dbReference type="PANTHER" id="PTHR47019:SF1">
    <property type="entry name" value="LIPID II FLIPPASE MURJ"/>
    <property type="match status" value="1"/>
</dbReference>
<evidence type="ECO:0000256" key="3">
    <source>
        <dbReference type="ARBA" id="ARBA00022692"/>
    </source>
</evidence>
<keyword evidence="2" id="KW-1003">Cell membrane</keyword>
<feature type="transmembrane region" description="Helical" evidence="9">
    <location>
        <begin position="279"/>
        <end position="300"/>
    </location>
</feature>
<feature type="transmembrane region" description="Helical" evidence="9">
    <location>
        <begin position="439"/>
        <end position="459"/>
    </location>
</feature>
<evidence type="ECO:0000256" key="4">
    <source>
        <dbReference type="ARBA" id="ARBA00022960"/>
    </source>
</evidence>
<feature type="transmembrane region" description="Helical" evidence="9">
    <location>
        <begin position="89"/>
        <end position="111"/>
    </location>
</feature>
<keyword evidence="4" id="KW-0133">Cell shape</keyword>
<reference evidence="10 11" key="1">
    <citation type="submission" date="2018-06" db="EMBL/GenBank/DDBJ databases">
        <title>Freshwater and sediment microbial communities from various areas in North America, analyzing microbe dynamics in response to fracking.</title>
        <authorList>
            <person name="Lamendella R."/>
        </authorList>
    </citation>
    <scope>NUCLEOTIDE SEQUENCE [LARGE SCALE GENOMIC DNA]</scope>
    <source>
        <strain evidence="10 11">3b_TX</strain>
    </source>
</reference>
<dbReference type="InterPro" id="IPR051050">
    <property type="entry name" value="Lipid_II_flippase_MurJ/MviN"/>
</dbReference>
<dbReference type="GO" id="GO:0034204">
    <property type="term" value="P:lipid translocation"/>
    <property type="evidence" value="ECO:0007669"/>
    <property type="project" value="TreeGrafter"/>
</dbReference>
<feature type="region of interest" description="Disordered" evidence="8">
    <location>
        <begin position="545"/>
        <end position="591"/>
    </location>
</feature>
<evidence type="ECO:0000313" key="10">
    <source>
        <dbReference type="EMBL" id="RBP68672.1"/>
    </source>
</evidence>
<dbReference type="GO" id="GO:0005886">
    <property type="term" value="C:plasma membrane"/>
    <property type="evidence" value="ECO:0007669"/>
    <property type="project" value="UniProtKB-SubCell"/>
</dbReference>
<organism evidence="10 11">
    <name type="scientific">Brevibacterium celere</name>
    <dbReference type="NCBI Taxonomy" id="225845"/>
    <lineage>
        <taxon>Bacteria</taxon>
        <taxon>Bacillati</taxon>
        <taxon>Actinomycetota</taxon>
        <taxon>Actinomycetes</taxon>
        <taxon>Micrococcales</taxon>
        <taxon>Brevibacteriaceae</taxon>
        <taxon>Brevibacterium</taxon>
    </lineage>
</organism>
<comment type="caution">
    <text evidence="10">The sequence shown here is derived from an EMBL/GenBank/DDBJ whole genome shotgun (WGS) entry which is preliminary data.</text>
</comment>
<feature type="transmembrane region" description="Helical" evidence="9">
    <location>
        <begin position="505"/>
        <end position="530"/>
    </location>
</feature>
<feature type="transmembrane region" description="Helical" evidence="9">
    <location>
        <begin position="159"/>
        <end position="182"/>
    </location>
</feature>
<keyword evidence="3 9" id="KW-0812">Transmembrane</keyword>
<dbReference type="GO" id="GO:0009252">
    <property type="term" value="P:peptidoglycan biosynthetic process"/>
    <property type="evidence" value="ECO:0007669"/>
    <property type="project" value="UniProtKB-KW"/>
</dbReference>
<dbReference type="RefSeq" id="WP_113905530.1">
    <property type="nucleotide sequence ID" value="NZ_QNSB01000016.1"/>
</dbReference>
<evidence type="ECO:0000256" key="2">
    <source>
        <dbReference type="ARBA" id="ARBA00022475"/>
    </source>
</evidence>
<dbReference type="Proteomes" id="UP000253509">
    <property type="component" value="Unassembled WGS sequence"/>
</dbReference>
<evidence type="ECO:0000256" key="5">
    <source>
        <dbReference type="ARBA" id="ARBA00022984"/>
    </source>
</evidence>
<dbReference type="GO" id="GO:0008360">
    <property type="term" value="P:regulation of cell shape"/>
    <property type="evidence" value="ECO:0007669"/>
    <property type="project" value="UniProtKB-KW"/>
</dbReference>
<feature type="transmembrane region" description="Helical" evidence="9">
    <location>
        <begin position="194"/>
        <end position="216"/>
    </location>
</feature>
<feature type="transmembrane region" description="Helical" evidence="9">
    <location>
        <begin position="333"/>
        <end position="357"/>
    </location>
</feature>
<keyword evidence="7 9" id="KW-0472">Membrane</keyword>
<evidence type="ECO:0000256" key="8">
    <source>
        <dbReference type="SAM" id="MobiDB-lite"/>
    </source>
</evidence>
<evidence type="ECO:0000256" key="9">
    <source>
        <dbReference type="SAM" id="Phobius"/>
    </source>
</evidence>